<keyword evidence="1" id="KW-0175">Coiled coil</keyword>
<accession>A0A6H1UJY2</accession>
<dbReference type="KEGG" id="fes:HER31_15110"/>
<dbReference type="SUPFAM" id="SSF48695">
    <property type="entry name" value="Multiheme cytochromes"/>
    <property type="match status" value="1"/>
</dbReference>
<feature type="signal peptide" evidence="3">
    <location>
        <begin position="1"/>
        <end position="18"/>
    </location>
</feature>
<feature type="region of interest" description="Disordered" evidence="2">
    <location>
        <begin position="135"/>
        <end position="169"/>
    </location>
</feature>
<gene>
    <name evidence="4" type="ORF">HER31_15110</name>
</gene>
<sequence>MMIKKAFVLSAVCASVLAVTGCSEDKEYVQDPALQQEVDLLTAEVEALEKANKTLAADNAVLEEQTSTFVSNFSEQCASIGINFDYVQPGDGDFRGASVAAFSTVSAEVACSDCHYADNDLGAPTNHGAGDNCESCHSNPHVEQEPIEGNPTDPTFPQPEFGSGVVDAETGASGPDYYTNGSYLNADYLVAQGDKSVTRYEWIEAGDDTETPLTSLAQACSTEDRQHVEEMFPNDGKAYELTSKSNSLAAKTVSTVSLYDADFQLIDAPQANVATFGYAIEKDASATELGEMYSTSMTINLNNTCHNAFMNGDARLEWYEYDPTQSVKTDLTQPARNRGARILVETDYAKSSMMRAEGWTLTPVFGAQVGETLSAEEFKAAYESNAGTVTWCDLHFKVKSIIPLG</sequence>
<dbReference type="PROSITE" id="PS51257">
    <property type="entry name" value="PROKAR_LIPOPROTEIN"/>
    <property type="match status" value="1"/>
</dbReference>
<name>A0A6H1UJY2_9GAMM</name>
<dbReference type="Proteomes" id="UP000501602">
    <property type="component" value="Chromosome"/>
</dbReference>
<organism evidence="4 5">
    <name type="scientific">Ferrimonas lipolytica</name>
    <dbReference type="NCBI Taxonomy" id="2724191"/>
    <lineage>
        <taxon>Bacteria</taxon>
        <taxon>Pseudomonadati</taxon>
        <taxon>Pseudomonadota</taxon>
        <taxon>Gammaproteobacteria</taxon>
        <taxon>Alteromonadales</taxon>
        <taxon>Ferrimonadaceae</taxon>
        <taxon>Ferrimonas</taxon>
    </lineage>
</organism>
<evidence type="ECO:0000313" key="5">
    <source>
        <dbReference type="Proteomes" id="UP000501602"/>
    </source>
</evidence>
<dbReference type="AlphaFoldDB" id="A0A6H1UJY2"/>
<keyword evidence="3" id="KW-0732">Signal</keyword>
<dbReference type="InterPro" id="IPR036280">
    <property type="entry name" value="Multihaem_cyt_sf"/>
</dbReference>
<proteinExistence type="predicted"/>
<feature type="coiled-coil region" evidence="1">
    <location>
        <begin position="38"/>
        <end position="65"/>
    </location>
</feature>
<evidence type="ECO:0000256" key="1">
    <source>
        <dbReference type="SAM" id="Coils"/>
    </source>
</evidence>
<evidence type="ECO:0000256" key="2">
    <source>
        <dbReference type="SAM" id="MobiDB-lite"/>
    </source>
</evidence>
<feature type="chain" id="PRO_5026025856" evidence="3">
    <location>
        <begin position="19"/>
        <end position="405"/>
    </location>
</feature>
<keyword evidence="5" id="KW-1185">Reference proteome</keyword>
<dbReference type="RefSeq" id="WP_168661763.1">
    <property type="nucleotide sequence ID" value="NZ_CP051180.1"/>
</dbReference>
<evidence type="ECO:0000256" key="3">
    <source>
        <dbReference type="SAM" id="SignalP"/>
    </source>
</evidence>
<reference evidence="4 5" key="1">
    <citation type="submission" date="2020-04" db="EMBL/GenBank/DDBJ databases">
        <title>Ferrimonas sp. S7 isolated from sea water.</title>
        <authorList>
            <person name="Bae S.S."/>
            <person name="Baek K."/>
        </authorList>
    </citation>
    <scope>NUCLEOTIDE SEQUENCE [LARGE SCALE GENOMIC DNA]</scope>
    <source>
        <strain evidence="4 5">S7</strain>
    </source>
</reference>
<protein>
    <submittedName>
        <fullName evidence="4">Uncharacterized protein</fullName>
    </submittedName>
</protein>
<dbReference type="EMBL" id="CP051180">
    <property type="protein sequence ID" value="QIZ78112.1"/>
    <property type="molecule type" value="Genomic_DNA"/>
</dbReference>
<evidence type="ECO:0000313" key="4">
    <source>
        <dbReference type="EMBL" id="QIZ78112.1"/>
    </source>
</evidence>